<accession>A0A8H8CGC7</accession>
<reference evidence="2" key="1">
    <citation type="submission" date="2021-02" db="EMBL/GenBank/DDBJ databases">
        <title>Psilocybe cubensis genome.</title>
        <authorList>
            <person name="Mckernan K.J."/>
            <person name="Crawford S."/>
            <person name="Trippe A."/>
            <person name="Kane L.T."/>
            <person name="Mclaughlin S."/>
        </authorList>
    </citation>
    <scope>NUCLEOTIDE SEQUENCE [LARGE SCALE GENOMIC DNA]</scope>
    <source>
        <strain evidence="2">MGC-MH-2018</strain>
    </source>
</reference>
<gene>
    <name evidence="2" type="ORF">JR316_010177</name>
</gene>
<proteinExistence type="predicted"/>
<comment type="caution">
    <text evidence="2">The sequence shown here is derived from an EMBL/GenBank/DDBJ whole genome shotgun (WGS) entry which is preliminary data.</text>
</comment>
<dbReference type="AlphaFoldDB" id="A0A8H8CGC7"/>
<dbReference type="EMBL" id="JAFIQS010000011">
    <property type="protein sequence ID" value="KAG5164541.1"/>
    <property type="molecule type" value="Genomic_DNA"/>
</dbReference>
<evidence type="ECO:0000313" key="2">
    <source>
        <dbReference type="EMBL" id="KAG5164541.1"/>
    </source>
</evidence>
<sequence>MSPDTVFPRTILCPDILDTVSTPRDLWKTTPMTFTYKCPDTIYRLPATSGTSSLTLNSTRYLLKNPECLDTTHRVPPFKYPDTMYRVPATSDTSSPALNSSKITSEESRMPRHDISRSREMRISVNVWTSGGPNQENALTPDCPDAIYRVPAIYAANS</sequence>
<feature type="compositionally biased region" description="Basic and acidic residues" evidence="1">
    <location>
        <begin position="104"/>
        <end position="114"/>
    </location>
</feature>
<name>A0A8H8CGC7_PSICU</name>
<feature type="compositionally biased region" description="Polar residues" evidence="1">
    <location>
        <begin position="90"/>
        <end position="103"/>
    </location>
</feature>
<evidence type="ECO:0000256" key="1">
    <source>
        <dbReference type="SAM" id="MobiDB-lite"/>
    </source>
</evidence>
<organism evidence="2">
    <name type="scientific">Psilocybe cubensis</name>
    <name type="common">Psychedelic mushroom</name>
    <name type="synonym">Stropharia cubensis</name>
    <dbReference type="NCBI Taxonomy" id="181762"/>
    <lineage>
        <taxon>Eukaryota</taxon>
        <taxon>Fungi</taxon>
        <taxon>Dikarya</taxon>
        <taxon>Basidiomycota</taxon>
        <taxon>Agaricomycotina</taxon>
        <taxon>Agaricomycetes</taxon>
        <taxon>Agaricomycetidae</taxon>
        <taxon>Agaricales</taxon>
        <taxon>Agaricineae</taxon>
        <taxon>Strophariaceae</taxon>
        <taxon>Psilocybe</taxon>
    </lineage>
</organism>
<protein>
    <submittedName>
        <fullName evidence="2">Uncharacterized protein</fullName>
    </submittedName>
</protein>
<feature type="region of interest" description="Disordered" evidence="1">
    <location>
        <begin position="89"/>
        <end position="114"/>
    </location>
</feature>